<feature type="signal peptide" evidence="1">
    <location>
        <begin position="1"/>
        <end position="22"/>
    </location>
</feature>
<sequence length="100" mass="11361">MPGVWLLLVLRPLPWPIHLTNCSLCPPSSAFFTSTTPITTRTKQPFHRLLQHARQRNRPTCCFDEAAHRAPARACTKQRPACYSATRQATNRMHATRASH</sequence>
<evidence type="ECO:0000313" key="2">
    <source>
        <dbReference type="EMBL" id="KAK7615487.1"/>
    </source>
</evidence>
<reference evidence="2 3" key="1">
    <citation type="submission" date="2024-04" db="EMBL/GenBank/DDBJ databases">
        <title>Phyllosticta paracitricarpa is synonymous to the EU quarantine fungus P. citricarpa based on phylogenomic analyses.</title>
        <authorList>
            <consortium name="Lawrence Berkeley National Laboratory"/>
            <person name="Van ingen-buijs V.A."/>
            <person name="Van westerhoven A.C."/>
            <person name="Haridas S."/>
            <person name="Skiadas P."/>
            <person name="Martin F."/>
            <person name="Groenewald J.Z."/>
            <person name="Crous P.W."/>
            <person name="Seidl M.F."/>
        </authorList>
    </citation>
    <scope>NUCLEOTIDE SEQUENCE [LARGE SCALE GENOMIC DNA]</scope>
    <source>
        <strain evidence="2 3">CBS 141358</strain>
    </source>
</reference>
<accession>A0ABR1NJV6</accession>
<evidence type="ECO:0000256" key="1">
    <source>
        <dbReference type="SAM" id="SignalP"/>
    </source>
</evidence>
<gene>
    <name evidence="2" type="ORF">JOL62DRAFT_7848</name>
</gene>
<organism evidence="2 3">
    <name type="scientific">Phyllosticta paracitricarpa</name>
    <dbReference type="NCBI Taxonomy" id="2016321"/>
    <lineage>
        <taxon>Eukaryota</taxon>
        <taxon>Fungi</taxon>
        <taxon>Dikarya</taxon>
        <taxon>Ascomycota</taxon>
        <taxon>Pezizomycotina</taxon>
        <taxon>Dothideomycetes</taxon>
        <taxon>Dothideomycetes incertae sedis</taxon>
        <taxon>Botryosphaeriales</taxon>
        <taxon>Phyllostictaceae</taxon>
        <taxon>Phyllosticta</taxon>
    </lineage>
</organism>
<keyword evidence="3" id="KW-1185">Reference proteome</keyword>
<evidence type="ECO:0000313" key="3">
    <source>
        <dbReference type="Proteomes" id="UP001367316"/>
    </source>
</evidence>
<keyword evidence="1" id="KW-0732">Signal</keyword>
<name>A0ABR1NJV6_9PEZI</name>
<protein>
    <recommendedName>
        <fullName evidence="4">Secreted protein</fullName>
    </recommendedName>
</protein>
<feature type="chain" id="PRO_5046931843" description="Secreted protein" evidence="1">
    <location>
        <begin position="23"/>
        <end position="100"/>
    </location>
</feature>
<dbReference type="Proteomes" id="UP001367316">
    <property type="component" value="Unassembled WGS sequence"/>
</dbReference>
<evidence type="ECO:0008006" key="4">
    <source>
        <dbReference type="Google" id="ProtNLM"/>
    </source>
</evidence>
<comment type="caution">
    <text evidence="2">The sequence shown here is derived from an EMBL/GenBank/DDBJ whole genome shotgun (WGS) entry which is preliminary data.</text>
</comment>
<dbReference type="EMBL" id="JBBPBF010000001">
    <property type="protein sequence ID" value="KAK7615487.1"/>
    <property type="molecule type" value="Genomic_DNA"/>
</dbReference>
<proteinExistence type="predicted"/>